<feature type="region of interest" description="Disordered" evidence="2">
    <location>
        <begin position="241"/>
        <end position="278"/>
    </location>
</feature>
<evidence type="ECO:0000256" key="2">
    <source>
        <dbReference type="SAM" id="MobiDB-lite"/>
    </source>
</evidence>
<dbReference type="Pfam" id="PF00069">
    <property type="entry name" value="Pkinase"/>
    <property type="match status" value="1"/>
</dbReference>
<dbReference type="InterPro" id="IPR011009">
    <property type="entry name" value="Kinase-like_dom_sf"/>
</dbReference>
<dbReference type="Gene3D" id="1.10.510.10">
    <property type="entry name" value="Transferase(Phosphotransferase) domain 1"/>
    <property type="match status" value="1"/>
</dbReference>
<reference evidence="4 5" key="1">
    <citation type="journal article" date="2019" name="Nat. Ecol. Evol.">
        <title>Megaphylogeny resolves global patterns of mushroom evolution.</title>
        <authorList>
            <person name="Varga T."/>
            <person name="Krizsan K."/>
            <person name="Foldi C."/>
            <person name="Dima B."/>
            <person name="Sanchez-Garcia M."/>
            <person name="Sanchez-Ramirez S."/>
            <person name="Szollosi G.J."/>
            <person name="Szarkandi J.G."/>
            <person name="Papp V."/>
            <person name="Albert L."/>
            <person name="Andreopoulos W."/>
            <person name="Angelini C."/>
            <person name="Antonin V."/>
            <person name="Barry K.W."/>
            <person name="Bougher N.L."/>
            <person name="Buchanan P."/>
            <person name="Buyck B."/>
            <person name="Bense V."/>
            <person name="Catcheside P."/>
            <person name="Chovatia M."/>
            <person name="Cooper J."/>
            <person name="Damon W."/>
            <person name="Desjardin D."/>
            <person name="Finy P."/>
            <person name="Geml J."/>
            <person name="Haridas S."/>
            <person name="Hughes K."/>
            <person name="Justo A."/>
            <person name="Karasinski D."/>
            <person name="Kautmanova I."/>
            <person name="Kiss B."/>
            <person name="Kocsube S."/>
            <person name="Kotiranta H."/>
            <person name="LaButti K.M."/>
            <person name="Lechner B.E."/>
            <person name="Liimatainen K."/>
            <person name="Lipzen A."/>
            <person name="Lukacs Z."/>
            <person name="Mihaltcheva S."/>
            <person name="Morgado L.N."/>
            <person name="Niskanen T."/>
            <person name="Noordeloos M.E."/>
            <person name="Ohm R.A."/>
            <person name="Ortiz-Santana B."/>
            <person name="Ovrebo C."/>
            <person name="Racz N."/>
            <person name="Riley R."/>
            <person name="Savchenko A."/>
            <person name="Shiryaev A."/>
            <person name="Soop K."/>
            <person name="Spirin V."/>
            <person name="Szebenyi C."/>
            <person name="Tomsovsky M."/>
            <person name="Tulloss R.E."/>
            <person name="Uehling J."/>
            <person name="Grigoriev I.V."/>
            <person name="Vagvolgyi C."/>
            <person name="Papp T."/>
            <person name="Martin F.M."/>
            <person name="Miettinen O."/>
            <person name="Hibbett D.S."/>
            <person name="Nagy L.G."/>
        </authorList>
    </citation>
    <scope>NUCLEOTIDE SEQUENCE [LARGE SCALE GENOMIC DNA]</scope>
    <source>
        <strain evidence="4 5">HHB13444</strain>
    </source>
</reference>
<gene>
    <name evidence="4" type="ORF">K466DRAFT_493663</name>
</gene>
<evidence type="ECO:0000259" key="3">
    <source>
        <dbReference type="PROSITE" id="PS50011"/>
    </source>
</evidence>
<dbReference type="GO" id="GO:0004674">
    <property type="term" value="F:protein serine/threonine kinase activity"/>
    <property type="evidence" value="ECO:0007669"/>
    <property type="project" value="UniProtKB-EC"/>
</dbReference>
<dbReference type="PROSITE" id="PS50011">
    <property type="entry name" value="PROTEIN_KINASE_DOM"/>
    <property type="match status" value="1"/>
</dbReference>
<keyword evidence="4" id="KW-0808">Transferase</keyword>
<dbReference type="AlphaFoldDB" id="A0A5C3P8J5"/>
<dbReference type="InterPro" id="IPR008271">
    <property type="entry name" value="Ser/Thr_kinase_AS"/>
</dbReference>
<feature type="domain" description="Protein kinase" evidence="3">
    <location>
        <begin position="1"/>
        <end position="275"/>
    </location>
</feature>
<accession>A0A5C3P8J5</accession>
<dbReference type="GO" id="GO:0005524">
    <property type="term" value="F:ATP binding"/>
    <property type="evidence" value="ECO:0007669"/>
    <property type="project" value="InterPro"/>
</dbReference>
<evidence type="ECO:0000313" key="5">
    <source>
        <dbReference type="Proteomes" id="UP000308197"/>
    </source>
</evidence>
<proteinExistence type="predicted"/>
<organism evidence="4 5">
    <name type="scientific">Polyporus arcularius HHB13444</name>
    <dbReference type="NCBI Taxonomy" id="1314778"/>
    <lineage>
        <taxon>Eukaryota</taxon>
        <taxon>Fungi</taxon>
        <taxon>Dikarya</taxon>
        <taxon>Basidiomycota</taxon>
        <taxon>Agaricomycotina</taxon>
        <taxon>Agaricomycetes</taxon>
        <taxon>Polyporales</taxon>
        <taxon>Polyporaceae</taxon>
        <taxon>Polyporus</taxon>
    </lineage>
</organism>
<dbReference type="InterPro" id="IPR000719">
    <property type="entry name" value="Prot_kinase_dom"/>
</dbReference>
<dbReference type="PROSITE" id="PS00108">
    <property type="entry name" value="PROTEIN_KINASE_ST"/>
    <property type="match status" value="1"/>
</dbReference>
<name>A0A5C3P8J5_9APHY</name>
<dbReference type="SUPFAM" id="SSF56112">
    <property type="entry name" value="Protein kinase-like (PK-like)"/>
    <property type="match status" value="1"/>
</dbReference>
<keyword evidence="4" id="KW-0418">Kinase</keyword>
<dbReference type="PANTHER" id="PTHR11909">
    <property type="entry name" value="CASEIN KINASE-RELATED"/>
    <property type="match status" value="1"/>
</dbReference>
<evidence type="ECO:0000313" key="4">
    <source>
        <dbReference type="EMBL" id="TFK86015.1"/>
    </source>
</evidence>
<dbReference type="InParanoid" id="A0A5C3P8J5"/>
<dbReference type="EC" id="2.7.11.1" evidence="1"/>
<dbReference type="InterPro" id="IPR050235">
    <property type="entry name" value="CK1_Ser-Thr_kinase"/>
</dbReference>
<evidence type="ECO:0000256" key="1">
    <source>
        <dbReference type="ARBA" id="ARBA00012513"/>
    </source>
</evidence>
<dbReference type="SMART" id="SM00220">
    <property type="entry name" value="S_TKc"/>
    <property type="match status" value="1"/>
</dbReference>
<protein>
    <recommendedName>
        <fullName evidence="1">non-specific serine/threonine protein kinase</fullName>
        <ecNumber evidence="1">2.7.11.1</ecNumber>
    </recommendedName>
</protein>
<sequence>VVAVKKCHVTDTVKHQRLLHETCALVLLQEHPLAYGYGRSQFYEYSAMELLDVDLEDIKGTITLRNLVALSLQLLDALDFVHSHGIVHCDIKPGNLMLGTAERSPGRVRLIDFGVCRPFRNLVTDEHLPDCGIKHTLGMTAYVSLNNHLHHTPSRRDDLESLAYSLLELVAGRLPWDSRSDESWSSSRRVFSLNQQWTGAQLASDSLSILGEFVDYIRSLGHAQMPEYSLWKKRFRALVSDDPPSLPDGDGRNRPQQGPSSGSRAGRPPKSVPWPEPSGDWGGWAPCFTWETAVPLENDELLGDESTIVREHLDTIDEVPTGQEHHPQRGCAPEIMRSIAVAKQASMIYCRS</sequence>
<feature type="non-terminal residue" evidence="4">
    <location>
        <position position="1"/>
    </location>
</feature>
<keyword evidence="5" id="KW-1185">Reference proteome</keyword>
<dbReference type="EMBL" id="ML211221">
    <property type="protein sequence ID" value="TFK86015.1"/>
    <property type="molecule type" value="Genomic_DNA"/>
</dbReference>
<feature type="compositionally biased region" description="Polar residues" evidence="2">
    <location>
        <begin position="254"/>
        <end position="263"/>
    </location>
</feature>
<dbReference type="STRING" id="1314778.A0A5C3P8J5"/>
<dbReference type="Proteomes" id="UP000308197">
    <property type="component" value="Unassembled WGS sequence"/>
</dbReference>